<evidence type="ECO:0000313" key="1">
    <source>
        <dbReference type="EMBL" id="PZP56753.1"/>
    </source>
</evidence>
<gene>
    <name evidence="1" type="ORF">DI586_02690</name>
</gene>
<reference evidence="1 2" key="1">
    <citation type="submission" date="2017-08" db="EMBL/GenBank/DDBJ databases">
        <title>Infants hospitalized years apart are colonized by the same room-sourced microbial strains.</title>
        <authorList>
            <person name="Brooks B."/>
            <person name="Olm M.R."/>
            <person name="Firek B.A."/>
            <person name="Baker R."/>
            <person name="Thomas B.C."/>
            <person name="Morowitz M.J."/>
            <person name="Banfield J.F."/>
        </authorList>
    </citation>
    <scope>NUCLEOTIDE SEQUENCE [LARGE SCALE GENOMIC DNA]</scope>
    <source>
        <strain evidence="1">S2_006_000_R2_64</strain>
    </source>
</reference>
<dbReference type="Gene3D" id="1.20.1330.10">
    <property type="entry name" value="f41 fragment of flagellin, N-terminal domain"/>
    <property type="match status" value="1"/>
</dbReference>
<evidence type="ECO:0000313" key="2">
    <source>
        <dbReference type="Proteomes" id="UP000249739"/>
    </source>
</evidence>
<proteinExistence type="predicted"/>
<dbReference type="GO" id="GO:0005198">
    <property type="term" value="F:structural molecule activity"/>
    <property type="evidence" value="ECO:0007669"/>
    <property type="project" value="InterPro"/>
</dbReference>
<name>A0A2W5FP58_9BACT</name>
<dbReference type="Proteomes" id="UP000249739">
    <property type="component" value="Unassembled WGS sequence"/>
</dbReference>
<accession>A0A2W5FP58</accession>
<protein>
    <submittedName>
        <fullName evidence="1">Uncharacterized protein</fullName>
    </submittedName>
</protein>
<dbReference type="PANTHER" id="PTHR42792">
    <property type="entry name" value="FLAGELLIN"/>
    <property type="match status" value="1"/>
</dbReference>
<dbReference type="InterPro" id="IPR001492">
    <property type="entry name" value="Flagellin"/>
</dbReference>
<comment type="caution">
    <text evidence="1">The sequence shown here is derived from an EMBL/GenBank/DDBJ whole genome shotgun (WGS) entry which is preliminary data.</text>
</comment>
<dbReference type="SUPFAM" id="SSF64518">
    <property type="entry name" value="Phase 1 flagellin"/>
    <property type="match status" value="1"/>
</dbReference>
<organism evidence="1 2">
    <name type="scientific">Micavibrio aeruginosavorus</name>
    <dbReference type="NCBI Taxonomy" id="349221"/>
    <lineage>
        <taxon>Bacteria</taxon>
        <taxon>Pseudomonadati</taxon>
        <taxon>Bdellovibrionota</taxon>
        <taxon>Bdellovibrionia</taxon>
        <taxon>Bdellovibrionales</taxon>
        <taxon>Pseudobdellovibrionaceae</taxon>
        <taxon>Micavibrio</taxon>
    </lineage>
</organism>
<dbReference type="AlphaFoldDB" id="A0A2W5FP58"/>
<dbReference type="EMBL" id="QFOT01000016">
    <property type="protein sequence ID" value="PZP56753.1"/>
    <property type="molecule type" value="Genomic_DNA"/>
</dbReference>
<dbReference type="GO" id="GO:0009288">
    <property type="term" value="C:bacterial-type flagellum"/>
    <property type="evidence" value="ECO:0007669"/>
    <property type="project" value="InterPro"/>
</dbReference>
<sequence length="301" mass="32741">MTNRIATFPATERIIVDNMRLQSQLAETQIQLSTGLKSTSYTGIASDSQRLLNVERNYDSLEGFNTNATIIGGNIDIAYNAVKSILDLSNNFLQTLTSAQGGNFLDPQVTRDQGQLLIKEVAGLLNTQSAGRYLFAGSNIDTIPVNLDDPAFTPQTSPSTANTGYYQGNDDKLSAQLSETLSISYNFTANDPAFEQLLRSFNLAINNPSDTAALAESTTLMRSAISGMSNIFAQMSTFARTVENQTMRNEEDLAIMKNVIGNLKGADLAATTVRQKELETQIQASYASSVTILNLKLTDYI</sequence>
<dbReference type="PANTHER" id="PTHR42792:SF1">
    <property type="entry name" value="FLAGELLAR HOOK-ASSOCIATED PROTEIN 3"/>
    <property type="match status" value="1"/>
</dbReference>